<sequence>MSITNNSNPPLFKLGLGCGVFSGAYGPITQKEATATVRTAFQNKITLVDTSPYYGDSEVKLGNALLEIQSEFPRSSYQICTKLGRYGYHKADFDYSAARVIASVHTSMQRLHTSYLDIVLCHDVEFVDFKQIIDETLPQLFELKQQGIVRKVGISGYPLNVLLDIAETQQKRGYPLDVCLTYCNFNLHCQVLASYATKLRNAGVKTIIAASPLSMGLLSDSTTPNWHPAKAELKAAVAECVRLIDKFKSSGTGEPVSLTRMAENFAFSYKEADVHLIGAKSSDEVYCALDTFISAQRLQLASGGKYPDIRIQQLYEQIQNILKPFANYTWPSPSEDA</sequence>
<feature type="domain" description="NADP-dependent oxidoreductase" evidence="1">
    <location>
        <begin position="13"/>
        <end position="285"/>
    </location>
</feature>
<dbReference type="InterPro" id="IPR036812">
    <property type="entry name" value="NAD(P)_OxRdtase_dom_sf"/>
</dbReference>
<keyword evidence="3" id="KW-1185">Reference proteome</keyword>
<organism evidence="2 3">
    <name type="scientific">Coemansia brasiliensis</name>
    <dbReference type="NCBI Taxonomy" id="2650707"/>
    <lineage>
        <taxon>Eukaryota</taxon>
        <taxon>Fungi</taxon>
        <taxon>Fungi incertae sedis</taxon>
        <taxon>Zoopagomycota</taxon>
        <taxon>Kickxellomycotina</taxon>
        <taxon>Kickxellomycetes</taxon>
        <taxon>Kickxellales</taxon>
        <taxon>Kickxellaceae</taxon>
        <taxon>Coemansia</taxon>
    </lineage>
</organism>
<dbReference type="GO" id="GO:0070485">
    <property type="term" value="P:dehydro-D-arabinono-1,4-lactone biosynthetic process"/>
    <property type="evidence" value="ECO:0007669"/>
    <property type="project" value="TreeGrafter"/>
</dbReference>
<protein>
    <recommendedName>
        <fullName evidence="1">NADP-dependent oxidoreductase domain-containing protein</fullName>
    </recommendedName>
</protein>
<dbReference type="Proteomes" id="UP001139887">
    <property type="component" value="Unassembled WGS sequence"/>
</dbReference>
<dbReference type="EMBL" id="JANBUW010000199">
    <property type="protein sequence ID" value="KAJ2848199.1"/>
    <property type="molecule type" value="Genomic_DNA"/>
</dbReference>
<dbReference type="SUPFAM" id="SSF51430">
    <property type="entry name" value="NAD(P)-linked oxidoreductase"/>
    <property type="match status" value="1"/>
</dbReference>
<accession>A0A9W8LYZ2</accession>
<dbReference type="GO" id="GO:0045290">
    <property type="term" value="F:D-arabinose 1-dehydrogenase [NAD(P)+] activity"/>
    <property type="evidence" value="ECO:0007669"/>
    <property type="project" value="TreeGrafter"/>
</dbReference>
<dbReference type="PANTHER" id="PTHR42686:SF1">
    <property type="entry name" value="GH17980P-RELATED"/>
    <property type="match status" value="1"/>
</dbReference>
<evidence type="ECO:0000313" key="2">
    <source>
        <dbReference type="EMBL" id="KAJ2848199.1"/>
    </source>
</evidence>
<dbReference type="AlphaFoldDB" id="A0A9W8LYZ2"/>
<dbReference type="Pfam" id="PF00248">
    <property type="entry name" value="Aldo_ket_red"/>
    <property type="match status" value="1"/>
</dbReference>
<name>A0A9W8LYZ2_9FUNG</name>
<proteinExistence type="predicted"/>
<gene>
    <name evidence="2" type="ORF">IWW36_003441</name>
</gene>
<dbReference type="Gene3D" id="3.20.20.100">
    <property type="entry name" value="NADP-dependent oxidoreductase domain"/>
    <property type="match status" value="1"/>
</dbReference>
<dbReference type="InterPro" id="IPR023210">
    <property type="entry name" value="NADP_OxRdtase_dom"/>
</dbReference>
<dbReference type="OrthoDB" id="5286008at2759"/>
<reference evidence="2" key="1">
    <citation type="submission" date="2022-07" db="EMBL/GenBank/DDBJ databases">
        <title>Phylogenomic reconstructions and comparative analyses of Kickxellomycotina fungi.</title>
        <authorList>
            <person name="Reynolds N.K."/>
            <person name="Stajich J.E."/>
            <person name="Barry K."/>
            <person name="Grigoriev I.V."/>
            <person name="Crous P."/>
            <person name="Smith M.E."/>
        </authorList>
    </citation>
    <scope>NUCLEOTIDE SEQUENCE</scope>
    <source>
        <strain evidence="2">NRRL 1566</strain>
    </source>
</reference>
<evidence type="ECO:0000313" key="3">
    <source>
        <dbReference type="Proteomes" id="UP001139887"/>
    </source>
</evidence>
<comment type="caution">
    <text evidence="2">The sequence shown here is derived from an EMBL/GenBank/DDBJ whole genome shotgun (WGS) entry which is preliminary data.</text>
</comment>
<dbReference type="GO" id="GO:0005829">
    <property type="term" value="C:cytosol"/>
    <property type="evidence" value="ECO:0007669"/>
    <property type="project" value="TreeGrafter"/>
</dbReference>
<dbReference type="InterPro" id="IPR020471">
    <property type="entry name" value="AKR"/>
</dbReference>
<dbReference type="PANTHER" id="PTHR42686">
    <property type="entry name" value="GH17980P-RELATED"/>
    <property type="match status" value="1"/>
</dbReference>
<evidence type="ECO:0000259" key="1">
    <source>
        <dbReference type="Pfam" id="PF00248"/>
    </source>
</evidence>